<dbReference type="Proteomes" id="UP000184236">
    <property type="component" value="Unassembled WGS sequence"/>
</dbReference>
<reference evidence="2" key="1">
    <citation type="submission" date="2016-11" db="EMBL/GenBank/DDBJ databases">
        <authorList>
            <person name="Varghese N."/>
            <person name="Submissions S."/>
        </authorList>
    </citation>
    <scope>NUCLEOTIDE SEQUENCE [LARGE SCALE GENOMIC DNA]</scope>
    <source>
        <strain evidence="2">DSM 26898</strain>
    </source>
</reference>
<sequence length="120" mass="14598">MTKRIKRRNSANELYDNYTFPQKLIQYRNGIHITEGIYDIVHNENFSQIIDIICRHKKNFEVEIWKFSRQHENRFTLMASNTLNIPFLKLENIEADFYFDDLILIKKNRLICLPIEENLY</sequence>
<gene>
    <name evidence="1" type="ORF">SAMN05444408_11532</name>
</gene>
<evidence type="ECO:0000313" key="2">
    <source>
        <dbReference type="Proteomes" id="UP000184236"/>
    </source>
</evidence>
<keyword evidence="2" id="KW-1185">Reference proteome</keyword>
<evidence type="ECO:0000313" key="1">
    <source>
        <dbReference type="EMBL" id="SHF33844.1"/>
    </source>
</evidence>
<proteinExistence type="predicted"/>
<dbReference type="AlphaFoldDB" id="A0A1M5AUF4"/>
<dbReference type="STRING" id="1302685.SAMN05444408_11532"/>
<dbReference type="RefSeq" id="WP_072885856.1">
    <property type="nucleotide sequence ID" value="NZ_FQVO01000015.1"/>
</dbReference>
<dbReference type="EMBL" id="FQVO01000015">
    <property type="protein sequence ID" value="SHF33844.1"/>
    <property type="molecule type" value="Genomic_DNA"/>
</dbReference>
<protein>
    <submittedName>
        <fullName evidence="1">Uncharacterized protein</fullName>
    </submittedName>
</protein>
<organism evidence="1 2">
    <name type="scientific">Chryseobacterium takakiae</name>
    <dbReference type="NCBI Taxonomy" id="1302685"/>
    <lineage>
        <taxon>Bacteria</taxon>
        <taxon>Pseudomonadati</taxon>
        <taxon>Bacteroidota</taxon>
        <taxon>Flavobacteriia</taxon>
        <taxon>Flavobacteriales</taxon>
        <taxon>Weeksellaceae</taxon>
        <taxon>Chryseobacterium group</taxon>
        <taxon>Chryseobacterium</taxon>
    </lineage>
</organism>
<accession>A0A1M5AUF4</accession>
<name>A0A1M5AUF4_9FLAO</name>